<evidence type="ECO:0000256" key="2">
    <source>
        <dbReference type="SAM" id="Phobius"/>
    </source>
</evidence>
<dbReference type="GO" id="GO:0005886">
    <property type="term" value="C:plasma membrane"/>
    <property type="evidence" value="ECO:0007669"/>
    <property type="project" value="TreeGrafter"/>
</dbReference>
<feature type="transmembrane region" description="Helical" evidence="2">
    <location>
        <begin position="9"/>
        <end position="29"/>
    </location>
</feature>
<keyword evidence="4" id="KW-1185">Reference proteome</keyword>
<dbReference type="Gene3D" id="6.10.140.1990">
    <property type="match status" value="1"/>
</dbReference>
<dbReference type="Gene3D" id="2.40.50.100">
    <property type="match status" value="1"/>
</dbReference>
<protein>
    <submittedName>
        <fullName evidence="3">HlyD family efflux transporter periplasmic adaptor subunit</fullName>
    </submittedName>
</protein>
<accession>A0A7C9N0F4</accession>
<reference evidence="3 4" key="1">
    <citation type="submission" date="2020-01" db="EMBL/GenBank/DDBJ databases">
        <title>Genome sequence of Desulfovibrio aerotolerans DSM 16695(T).</title>
        <authorList>
            <person name="Karnachuk O."/>
            <person name="Avakyan M."/>
            <person name="Mardanov A."/>
            <person name="Kadnikov V."/>
            <person name="Ravin N."/>
        </authorList>
    </citation>
    <scope>NUCLEOTIDE SEQUENCE [LARGE SCALE GENOMIC DNA]</scope>
    <source>
        <strain evidence="3 4">DSM 16695</strain>
    </source>
</reference>
<proteinExistence type="predicted"/>
<dbReference type="PANTHER" id="PTHR30438">
    <property type="entry name" value="36 KDA ANTIGEN-RELATED"/>
    <property type="match status" value="1"/>
</dbReference>
<dbReference type="AlphaFoldDB" id="A0A7C9N0F4"/>
<dbReference type="GO" id="GO:0019898">
    <property type="term" value="C:extrinsic component of membrane"/>
    <property type="evidence" value="ECO:0007669"/>
    <property type="project" value="InterPro"/>
</dbReference>
<dbReference type="GO" id="GO:1990961">
    <property type="term" value="P:xenobiotic detoxification by transmembrane export across the plasma membrane"/>
    <property type="evidence" value="ECO:0007669"/>
    <property type="project" value="InterPro"/>
</dbReference>
<dbReference type="PANTHER" id="PTHR30438:SF2">
    <property type="entry name" value="MEMBRANE PROTEIN"/>
    <property type="match status" value="1"/>
</dbReference>
<dbReference type="InterPro" id="IPR030190">
    <property type="entry name" value="MacA_alpha-hairpin_sf"/>
</dbReference>
<sequence>MASTSFTRWVVGTGILVCLGGAALAWYYYAKPPATVDFASGNGRIEATEVLISTKLAGRLDTVLAKEGDDVSLGQVLAQMDVTVLKANLREAQAAIGQATSRKAVALAAVDQRQSEITAAQALVAQRISQLELSAKEEKRTRQLYKGDFITGEKMDVDRTTTATNNAQVLAAKAQLEGTQAALEAAKAGVLEAQAAIEAAMAQAARYEADIEDSTLTAPISGRVLYRLAEPGEVLGVGGHVLTLLDLSDVYLTLFLPTSQAGRIALGAQARIVLDVRPDVSIPAQVTFVSPQAQFTPKAVETHSEREKLMFRIKVTIPPDLLLAYAKQVKTGLPGVATVRLAPEAPWPADMPPLVGEKKKGQ</sequence>
<comment type="caution">
    <text evidence="3">The sequence shown here is derived from an EMBL/GenBank/DDBJ whole genome shotgun (WGS) entry which is preliminary data.</text>
</comment>
<organism evidence="3 4">
    <name type="scientific">Solidesulfovibrio aerotolerans</name>
    <dbReference type="NCBI Taxonomy" id="295255"/>
    <lineage>
        <taxon>Bacteria</taxon>
        <taxon>Pseudomonadati</taxon>
        <taxon>Thermodesulfobacteriota</taxon>
        <taxon>Desulfovibrionia</taxon>
        <taxon>Desulfovibrionales</taxon>
        <taxon>Desulfovibrionaceae</taxon>
        <taxon>Solidesulfovibrio</taxon>
    </lineage>
</organism>
<dbReference type="SUPFAM" id="SSF111369">
    <property type="entry name" value="HlyD-like secretion proteins"/>
    <property type="match status" value="2"/>
</dbReference>
<keyword evidence="2" id="KW-0812">Transmembrane</keyword>
<evidence type="ECO:0000313" key="4">
    <source>
        <dbReference type="Proteomes" id="UP000482487"/>
    </source>
</evidence>
<keyword evidence="1" id="KW-0175">Coiled coil</keyword>
<keyword evidence="2" id="KW-1133">Transmembrane helix</keyword>
<evidence type="ECO:0000313" key="3">
    <source>
        <dbReference type="EMBL" id="MYL82311.1"/>
    </source>
</evidence>
<dbReference type="Gene3D" id="2.40.30.170">
    <property type="match status" value="1"/>
</dbReference>
<keyword evidence="2" id="KW-0472">Membrane</keyword>
<name>A0A7C9N0F4_9BACT</name>
<evidence type="ECO:0000256" key="1">
    <source>
        <dbReference type="SAM" id="Coils"/>
    </source>
</evidence>
<gene>
    <name evidence="3" type="ORF">GTA51_04060</name>
</gene>
<dbReference type="RefSeq" id="WP_160958906.1">
    <property type="nucleotide sequence ID" value="NZ_WVUD01000004.1"/>
</dbReference>
<dbReference type="GO" id="GO:1990195">
    <property type="term" value="C:macrolide transmembrane transporter complex"/>
    <property type="evidence" value="ECO:0007669"/>
    <property type="project" value="InterPro"/>
</dbReference>
<dbReference type="EMBL" id="WVUD01000004">
    <property type="protein sequence ID" value="MYL82311.1"/>
    <property type="molecule type" value="Genomic_DNA"/>
</dbReference>
<dbReference type="Proteomes" id="UP000482487">
    <property type="component" value="Unassembled WGS sequence"/>
</dbReference>
<dbReference type="OrthoDB" id="9778236at2"/>
<feature type="coiled-coil region" evidence="1">
    <location>
        <begin position="190"/>
        <end position="217"/>
    </location>
</feature>